<feature type="compositionally biased region" description="Basic and acidic residues" evidence="1">
    <location>
        <begin position="17"/>
        <end position="27"/>
    </location>
</feature>
<proteinExistence type="predicted"/>
<name>A0A212LV57_9FIRM</name>
<organism evidence="2">
    <name type="scientific">uncultured Sporomusa sp</name>
    <dbReference type="NCBI Taxonomy" id="307249"/>
    <lineage>
        <taxon>Bacteria</taxon>
        <taxon>Bacillati</taxon>
        <taxon>Bacillota</taxon>
        <taxon>Negativicutes</taxon>
        <taxon>Selenomonadales</taxon>
        <taxon>Sporomusaceae</taxon>
        <taxon>Sporomusa</taxon>
        <taxon>environmental samples</taxon>
    </lineage>
</organism>
<dbReference type="AlphaFoldDB" id="A0A212LV57"/>
<feature type="region of interest" description="Disordered" evidence="1">
    <location>
        <begin position="1"/>
        <end position="27"/>
    </location>
</feature>
<sequence length="27" mass="3185">MRRDKDYIGSVGPQESKVVEGRYEDRD</sequence>
<protein>
    <submittedName>
        <fullName evidence="2">Uncharacterized protein</fullName>
    </submittedName>
</protein>
<evidence type="ECO:0000313" key="2">
    <source>
        <dbReference type="EMBL" id="SCM81504.1"/>
    </source>
</evidence>
<accession>A0A212LV57</accession>
<gene>
    <name evidence="2" type="ORF">KL86SPO_31683</name>
</gene>
<evidence type="ECO:0000256" key="1">
    <source>
        <dbReference type="SAM" id="MobiDB-lite"/>
    </source>
</evidence>
<dbReference type="EMBL" id="FMJE01000003">
    <property type="protein sequence ID" value="SCM81504.1"/>
    <property type="molecule type" value="Genomic_DNA"/>
</dbReference>
<reference evidence="2" key="1">
    <citation type="submission" date="2016-08" db="EMBL/GenBank/DDBJ databases">
        <authorList>
            <person name="Seilhamer J.J."/>
        </authorList>
    </citation>
    <scope>NUCLEOTIDE SEQUENCE</scope>
    <source>
        <strain evidence="2">86</strain>
    </source>
</reference>